<dbReference type="EMBL" id="CAJFDH010000006">
    <property type="protein sequence ID" value="CAD5229198.1"/>
    <property type="molecule type" value="Genomic_DNA"/>
</dbReference>
<keyword evidence="21" id="KW-1185">Reference proteome</keyword>
<evidence type="ECO:0000256" key="5">
    <source>
        <dbReference type="ARBA" id="ARBA00022501"/>
    </source>
</evidence>
<dbReference type="Gene3D" id="3.40.30.10">
    <property type="entry name" value="Glutaredoxin"/>
    <property type="match status" value="1"/>
</dbReference>
<dbReference type="Gene3D" id="1.20.1050.10">
    <property type="match status" value="1"/>
</dbReference>
<evidence type="ECO:0000313" key="20">
    <source>
        <dbReference type="EMBL" id="CAD5229198.1"/>
    </source>
</evidence>
<dbReference type="Proteomes" id="UP000614601">
    <property type="component" value="Unassembled WGS sequence"/>
</dbReference>
<dbReference type="EMBL" id="CAJFCW020000006">
    <property type="protein sequence ID" value="CAG9125993.1"/>
    <property type="molecule type" value="Genomic_DNA"/>
</dbReference>
<proteinExistence type="inferred from homology"/>
<dbReference type="SUPFAM" id="SSF52833">
    <property type="entry name" value="Thioredoxin-like"/>
    <property type="match status" value="1"/>
</dbReference>
<name>A0A811LP38_9BILA</name>
<comment type="similarity">
    <text evidence="2">Belongs to the GST superfamily.</text>
</comment>
<dbReference type="CDD" id="cd03197">
    <property type="entry name" value="GST_C_mPGES2"/>
    <property type="match status" value="1"/>
</dbReference>
<dbReference type="PANTHER" id="PTHR12782:SF5">
    <property type="entry name" value="PROSTAGLANDIN E SYNTHASE 2"/>
    <property type="match status" value="1"/>
</dbReference>
<evidence type="ECO:0000259" key="19">
    <source>
        <dbReference type="Pfam" id="PF13417"/>
    </source>
</evidence>
<keyword evidence="11" id="KW-0443">Lipid metabolism</keyword>
<dbReference type="InterPro" id="IPR004045">
    <property type="entry name" value="Glutathione_S-Trfase_N"/>
</dbReference>
<dbReference type="GO" id="GO:0005739">
    <property type="term" value="C:mitochondrion"/>
    <property type="evidence" value="ECO:0007669"/>
    <property type="project" value="TreeGrafter"/>
</dbReference>
<dbReference type="Proteomes" id="UP000783686">
    <property type="component" value="Unassembled WGS sequence"/>
</dbReference>
<evidence type="ECO:0000256" key="10">
    <source>
        <dbReference type="ARBA" id="ARBA00022989"/>
    </source>
</evidence>
<keyword evidence="12" id="KW-0472">Membrane</keyword>
<evidence type="ECO:0000256" key="11">
    <source>
        <dbReference type="ARBA" id="ARBA00023098"/>
    </source>
</evidence>
<dbReference type="SFLD" id="SFLDG01182">
    <property type="entry name" value="Prostaglandin_E_synthase_like"/>
    <property type="match status" value="1"/>
</dbReference>
<evidence type="ECO:0000256" key="4">
    <source>
        <dbReference type="ARBA" id="ARBA00019474"/>
    </source>
</evidence>
<evidence type="ECO:0000313" key="21">
    <source>
        <dbReference type="Proteomes" id="UP000614601"/>
    </source>
</evidence>
<comment type="subcellular location">
    <subcellularLocation>
        <location evidence="18">Endomembrane system</location>
        <topology evidence="18">Single-pass membrane protein</topology>
    </subcellularLocation>
</comment>
<keyword evidence="10" id="KW-1133">Transmembrane helix</keyword>
<dbReference type="InterPro" id="IPR036249">
    <property type="entry name" value="Thioredoxin-like_sf"/>
</dbReference>
<dbReference type="InterPro" id="IPR011767">
    <property type="entry name" value="GLR_AS"/>
</dbReference>
<evidence type="ECO:0000256" key="6">
    <source>
        <dbReference type="ARBA" id="ARBA00022516"/>
    </source>
</evidence>
<dbReference type="PROSITE" id="PS51354">
    <property type="entry name" value="GLUTAREDOXIN_2"/>
    <property type="match status" value="1"/>
</dbReference>
<protein>
    <recommendedName>
        <fullName evidence="4">Prostaglandin E synthase 2</fullName>
        <ecNumber evidence="3">5.3.99.3</ecNumber>
    </recommendedName>
    <alternativeName>
        <fullName evidence="17">Microsomal prostaglandin E synthase 2</fullName>
    </alternativeName>
</protein>
<accession>A0A811LP38</accession>
<keyword evidence="13" id="KW-0275">Fatty acid biosynthesis</keyword>
<evidence type="ECO:0000256" key="14">
    <source>
        <dbReference type="ARBA" id="ARBA00023235"/>
    </source>
</evidence>
<dbReference type="GO" id="GO:0012505">
    <property type="term" value="C:endomembrane system"/>
    <property type="evidence" value="ECO:0007669"/>
    <property type="project" value="UniProtKB-SubCell"/>
</dbReference>
<evidence type="ECO:0000256" key="12">
    <source>
        <dbReference type="ARBA" id="ARBA00023136"/>
    </source>
</evidence>
<gene>
    <name evidence="20" type="ORF">BOKJ2_LOCUS13257</name>
</gene>
<sequence length="353" mass="40720">MWKTVSPIKKIIGAGVCGGAAFSSTAVFLKDPELINSNATKYVKGADGMHLARKINSPNDKLGLDLRLYQYQTCPYCSKVRAVLDYYAFSYEVVEVNPVTRSQLKFLKNYKKVPVMTSSKCETLVDSSQIISVLISFLSIPTRQLSEILQFYPEHEGYNQKLHKTEKIFPNRHYIMNEEKRLTSTEVQAVREEREWRDWVDDHFIHMISPNVYRTWEESLETFRYFDKVGDWEHNFPSWERYLAVYMGAAAMFMISKKLKKRHNIVDERQSILEACNQFLEAKGKDRVFLGGNEPNLADLSLYGAITSFAGTRTFAELRKQCDIGEWFDNVQKAVQEHRGAALIKAKSNAFTQ</sequence>
<dbReference type="AlphaFoldDB" id="A0A811LP38"/>
<evidence type="ECO:0000256" key="9">
    <source>
        <dbReference type="ARBA" id="ARBA00022832"/>
    </source>
</evidence>
<organism evidence="20 21">
    <name type="scientific">Bursaphelenchus okinawaensis</name>
    <dbReference type="NCBI Taxonomy" id="465554"/>
    <lineage>
        <taxon>Eukaryota</taxon>
        <taxon>Metazoa</taxon>
        <taxon>Ecdysozoa</taxon>
        <taxon>Nematoda</taxon>
        <taxon>Chromadorea</taxon>
        <taxon>Rhabditida</taxon>
        <taxon>Tylenchina</taxon>
        <taxon>Tylenchomorpha</taxon>
        <taxon>Aphelenchoidea</taxon>
        <taxon>Aphelenchoididae</taxon>
        <taxon>Bursaphelenchus</taxon>
    </lineage>
</organism>
<dbReference type="InterPro" id="IPR034335">
    <property type="entry name" value="PGES2_C"/>
</dbReference>
<dbReference type="PROSITE" id="PS00195">
    <property type="entry name" value="GLUTAREDOXIN_1"/>
    <property type="match status" value="1"/>
</dbReference>
<keyword evidence="14" id="KW-0413">Isomerase</keyword>
<keyword evidence="7" id="KW-0643">Prostaglandin biosynthesis</keyword>
<comment type="caution">
    <text evidence="20">The sequence shown here is derived from an EMBL/GenBank/DDBJ whole genome shotgun (WGS) entry which is preliminary data.</text>
</comment>
<reference evidence="20" key="1">
    <citation type="submission" date="2020-09" db="EMBL/GenBank/DDBJ databases">
        <authorList>
            <person name="Kikuchi T."/>
        </authorList>
    </citation>
    <scope>NUCLEOTIDE SEQUENCE</scope>
    <source>
        <strain evidence="20">SH1</strain>
    </source>
</reference>
<dbReference type="InterPro" id="IPR034334">
    <property type="entry name" value="PGES2"/>
</dbReference>
<evidence type="ECO:0000256" key="2">
    <source>
        <dbReference type="ARBA" id="ARBA00007409"/>
    </source>
</evidence>
<dbReference type="Pfam" id="PF13417">
    <property type="entry name" value="GST_N_3"/>
    <property type="match status" value="1"/>
</dbReference>
<keyword evidence="8" id="KW-0812">Transmembrane</keyword>
<evidence type="ECO:0000256" key="7">
    <source>
        <dbReference type="ARBA" id="ARBA00022585"/>
    </source>
</evidence>
<dbReference type="GO" id="GO:0050220">
    <property type="term" value="F:prostaglandin-E synthase activity"/>
    <property type="evidence" value="ECO:0007669"/>
    <property type="project" value="UniProtKB-EC"/>
</dbReference>
<evidence type="ECO:0000256" key="16">
    <source>
        <dbReference type="ARBA" id="ARBA00023931"/>
    </source>
</evidence>
<dbReference type="UniPathway" id="UPA00662"/>
<dbReference type="EC" id="5.3.99.3" evidence="3"/>
<dbReference type="SUPFAM" id="SSF47616">
    <property type="entry name" value="GST C-terminal domain-like"/>
    <property type="match status" value="1"/>
</dbReference>
<dbReference type="SFLD" id="SFLDG01203">
    <property type="entry name" value="Prostaglandin_E_synthase_like1"/>
    <property type="match status" value="1"/>
</dbReference>
<dbReference type="InterPro" id="IPR040079">
    <property type="entry name" value="Glutathione_S-Trfase"/>
</dbReference>
<feature type="domain" description="GST N-terminal" evidence="19">
    <location>
        <begin position="68"/>
        <end position="134"/>
    </location>
</feature>
<evidence type="ECO:0000256" key="8">
    <source>
        <dbReference type="ARBA" id="ARBA00022692"/>
    </source>
</evidence>
<evidence type="ECO:0000256" key="1">
    <source>
        <dbReference type="ARBA" id="ARBA00004702"/>
    </source>
</evidence>
<evidence type="ECO:0000256" key="15">
    <source>
        <dbReference type="ARBA" id="ARBA00023930"/>
    </source>
</evidence>
<dbReference type="PANTHER" id="PTHR12782">
    <property type="entry name" value="MICROSOMAL PROSTAGLANDIN E SYNTHASE-2"/>
    <property type="match status" value="1"/>
</dbReference>
<dbReference type="OrthoDB" id="423541at2759"/>
<evidence type="ECO:0000256" key="13">
    <source>
        <dbReference type="ARBA" id="ARBA00023160"/>
    </source>
</evidence>
<dbReference type="InterPro" id="IPR036282">
    <property type="entry name" value="Glutathione-S-Trfase_C_sf"/>
</dbReference>
<dbReference type="GO" id="GO:0001516">
    <property type="term" value="P:prostaglandin biosynthetic process"/>
    <property type="evidence" value="ECO:0007669"/>
    <property type="project" value="UniProtKB-UniPathway"/>
</dbReference>
<evidence type="ECO:0000256" key="17">
    <source>
        <dbReference type="ARBA" id="ARBA00031041"/>
    </source>
</evidence>
<evidence type="ECO:0000256" key="18">
    <source>
        <dbReference type="ARBA" id="ARBA00037847"/>
    </source>
</evidence>
<comment type="pathway">
    <text evidence="1">Lipid metabolism; prostaglandin biosynthesis.</text>
</comment>
<keyword evidence="9" id="KW-0276">Fatty acid metabolism</keyword>
<dbReference type="SFLD" id="SFLDS00019">
    <property type="entry name" value="Glutathione_Transferase_(cytos"/>
    <property type="match status" value="1"/>
</dbReference>
<comment type="catalytic activity">
    <reaction evidence="16">
        <text>prostaglandin H2 = prostaglandin E2</text>
        <dbReference type="Rhea" id="RHEA:12893"/>
        <dbReference type="ChEBI" id="CHEBI:57405"/>
        <dbReference type="ChEBI" id="CHEBI:606564"/>
        <dbReference type="EC" id="5.3.99.3"/>
    </reaction>
    <physiologicalReaction direction="left-to-right" evidence="16">
        <dbReference type="Rhea" id="RHEA:12894"/>
    </physiologicalReaction>
</comment>
<evidence type="ECO:0000256" key="3">
    <source>
        <dbReference type="ARBA" id="ARBA00012203"/>
    </source>
</evidence>
<keyword evidence="6" id="KW-0444">Lipid biosynthesis</keyword>
<comment type="catalytic activity">
    <reaction evidence="15">
        <text>prostaglandin H2 = (12S)-hydroxy-(5Z,8E,10E)-heptadecatrienoate + malonaldehyde</text>
        <dbReference type="Rhea" id="RHEA:48644"/>
        <dbReference type="ChEBI" id="CHEBI:57405"/>
        <dbReference type="ChEBI" id="CHEBI:90694"/>
        <dbReference type="ChEBI" id="CHEBI:566274"/>
    </reaction>
    <physiologicalReaction direction="left-to-right" evidence="15">
        <dbReference type="Rhea" id="RHEA:48645"/>
    </physiologicalReaction>
</comment>
<keyword evidence="5" id="KW-0644">Prostaglandin metabolism</keyword>